<dbReference type="GO" id="GO:0008270">
    <property type="term" value="F:zinc ion binding"/>
    <property type="evidence" value="ECO:0007669"/>
    <property type="project" value="UniProtKB-KW"/>
</dbReference>
<feature type="domain" description="PSP proline-rich" evidence="7">
    <location>
        <begin position="216"/>
        <end position="275"/>
    </location>
</feature>
<feature type="compositionally biased region" description="Basic and acidic residues" evidence="6">
    <location>
        <begin position="203"/>
        <end position="216"/>
    </location>
</feature>
<dbReference type="Proteomes" id="UP001608902">
    <property type="component" value="Unassembled WGS sequence"/>
</dbReference>
<dbReference type="SMART" id="SM00581">
    <property type="entry name" value="PSP"/>
    <property type="match status" value="1"/>
</dbReference>
<keyword evidence="3" id="KW-0863">Zinc-finger</keyword>
<reference evidence="8 9" key="1">
    <citation type="submission" date="2024-08" db="EMBL/GenBank/DDBJ databases">
        <title>Gnathostoma spinigerum genome.</title>
        <authorList>
            <person name="Gonzalez-Bertolin B."/>
            <person name="Monzon S."/>
            <person name="Zaballos A."/>
            <person name="Jimenez P."/>
            <person name="Dekumyoy P."/>
            <person name="Varona S."/>
            <person name="Cuesta I."/>
            <person name="Sumanam S."/>
            <person name="Adisakwattana P."/>
            <person name="Gasser R.B."/>
            <person name="Hernandez-Gonzalez A."/>
            <person name="Young N.D."/>
            <person name="Perteguer M.J."/>
        </authorList>
    </citation>
    <scope>NUCLEOTIDE SEQUENCE [LARGE SCALE GENOMIC DNA]</scope>
    <source>
        <strain evidence="8">AL3</strain>
        <tissue evidence="8">Liver</tissue>
    </source>
</reference>
<evidence type="ECO:0000256" key="6">
    <source>
        <dbReference type="SAM" id="MobiDB-lite"/>
    </source>
</evidence>
<dbReference type="InterPro" id="IPR006568">
    <property type="entry name" value="PSP_pro-rich"/>
</dbReference>
<feature type="region of interest" description="Disordered" evidence="6">
    <location>
        <begin position="416"/>
        <end position="439"/>
    </location>
</feature>
<dbReference type="EMBL" id="JBGFUD010000749">
    <property type="protein sequence ID" value="MFH4975162.1"/>
    <property type="molecule type" value="Genomic_DNA"/>
</dbReference>
<evidence type="ECO:0000256" key="1">
    <source>
        <dbReference type="ARBA" id="ARBA00004123"/>
    </source>
</evidence>
<accession>A0ABD6E7C2</accession>
<keyword evidence="9" id="KW-1185">Reference proteome</keyword>
<evidence type="ECO:0000256" key="4">
    <source>
        <dbReference type="ARBA" id="ARBA00022833"/>
    </source>
</evidence>
<feature type="region of interest" description="Disordered" evidence="6">
    <location>
        <begin position="98"/>
        <end position="126"/>
    </location>
</feature>
<evidence type="ECO:0000256" key="2">
    <source>
        <dbReference type="ARBA" id="ARBA00022723"/>
    </source>
</evidence>
<feature type="region of interest" description="Disordered" evidence="6">
    <location>
        <begin position="196"/>
        <end position="216"/>
    </location>
</feature>
<feature type="compositionally biased region" description="Polar residues" evidence="6">
    <location>
        <begin position="108"/>
        <end position="122"/>
    </location>
</feature>
<evidence type="ECO:0000259" key="7">
    <source>
        <dbReference type="SMART" id="SM00581"/>
    </source>
</evidence>
<dbReference type="GO" id="GO:0005634">
    <property type="term" value="C:nucleus"/>
    <property type="evidence" value="ECO:0007669"/>
    <property type="project" value="UniProtKB-SubCell"/>
</dbReference>
<name>A0ABD6E7C2_9BILA</name>
<dbReference type="AlphaFoldDB" id="A0ABD6E7C2"/>
<dbReference type="InterPro" id="IPR052115">
    <property type="entry name" value="NEXT_complex_subunit_ZCCHC8"/>
</dbReference>
<gene>
    <name evidence="8" type="ORF">AB6A40_001871</name>
</gene>
<feature type="region of interest" description="Disordered" evidence="6">
    <location>
        <begin position="13"/>
        <end position="36"/>
    </location>
</feature>
<evidence type="ECO:0000313" key="8">
    <source>
        <dbReference type="EMBL" id="MFH4975162.1"/>
    </source>
</evidence>
<feature type="region of interest" description="Disordered" evidence="6">
    <location>
        <begin position="360"/>
        <end position="392"/>
    </location>
</feature>
<comment type="subcellular location">
    <subcellularLocation>
        <location evidence="1">Nucleus</location>
    </subcellularLocation>
</comment>
<dbReference type="Pfam" id="PF04046">
    <property type="entry name" value="PSP"/>
    <property type="match status" value="1"/>
</dbReference>
<keyword evidence="2" id="KW-0479">Metal-binding</keyword>
<keyword evidence="4" id="KW-0862">Zinc</keyword>
<dbReference type="PANTHER" id="PTHR13316">
    <property type="entry name" value="ZINC FINGER, CCHC DOMAIN CONTAINING 8"/>
    <property type="match status" value="1"/>
</dbReference>
<sequence length="539" mass="60826">MGSGSPDVICVSGEEDRELGECSPSPNPQEASTSCKTVQPSCSESRLVISESTQSSCVSLIELDDSDQGSADDSIIVIDETNSDGSTSKDRLFVLDTDPGQVEGPGTNEFTPPESDNNNALTLSDQSESQALSSSKCCSPAIDMKKVLTVNEPEAEPEKKSRRNKWVMCFNCEGEHTLDKCSEPRDARRIMMNRMKQQSNRKSVGERYVHNEDSDTKEFRPGVISDELREALGIGLNEIPEWIYRMRHKGFIDGYPPGYLKLAVEENHSNNDLLEFHSDDKRYETYSETADTPTRRKETIERGPPKINADKMIFYFGFNKFSRSLTDRDRGLYRIPPFDEFVEYYQNHLNRVYKEKRKDDINNKKRHKRFDDSESEGDELNMKKKKESASHDAEELIELGDEEDEKYNDVVYVIPPNKDELSEDDSSSKGSRHVQMSKNGKNNATVTIETENATVLCTPEKPTGIHLGNVVSTVCGTPIGLSHQETTPMREKPKLENFRNGIVPFHAEEEGNENKGFFRRLMDKIKMKHIAAKSSSGSP</sequence>
<proteinExistence type="predicted"/>
<keyword evidence="5" id="KW-0539">Nucleus</keyword>
<dbReference type="PANTHER" id="PTHR13316:SF0">
    <property type="entry name" value="ZINC FINGER CCHC DOMAIN-CONTAINING PROTEIN 8"/>
    <property type="match status" value="1"/>
</dbReference>
<organism evidence="8 9">
    <name type="scientific">Gnathostoma spinigerum</name>
    <dbReference type="NCBI Taxonomy" id="75299"/>
    <lineage>
        <taxon>Eukaryota</taxon>
        <taxon>Metazoa</taxon>
        <taxon>Ecdysozoa</taxon>
        <taxon>Nematoda</taxon>
        <taxon>Chromadorea</taxon>
        <taxon>Rhabditida</taxon>
        <taxon>Spirurina</taxon>
        <taxon>Gnathostomatomorpha</taxon>
        <taxon>Gnathostomatoidea</taxon>
        <taxon>Gnathostomatidae</taxon>
        <taxon>Gnathostoma</taxon>
    </lineage>
</organism>
<evidence type="ECO:0000256" key="5">
    <source>
        <dbReference type="ARBA" id="ARBA00023242"/>
    </source>
</evidence>
<comment type="caution">
    <text evidence="8">The sequence shown here is derived from an EMBL/GenBank/DDBJ whole genome shotgun (WGS) entry which is preliminary data.</text>
</comment>
<evidence type="ECO:0000313" key="9">
    <source>
        <dbReference type="Proteomes" id="UP001608902"/>
    </source>
</evidence>
<evidence type="ECO:0000256" key="3">
    <source>
        <dbReference type="ARBA" id="ARBA00022771"/>
    </source>
</evidence>
<protein>
    <recommendedName>
        <fullName evidence="7">PSP proline-rich domain-containing protein</fullName>
    </recommendedName>
</protein>